<feature type="transmembrane region" description="Helical" evidence="16">
    <location>
        <begin position="250"/>
        <end position="268"/>
    </location>
</feature>
<dbReference type="PRINTS" id="PR01435">
    <property type="entry name" value="NPOXDRDTASE5"/>
</dbReference>
<evidence type="ECO:0000256" key="6">
    <source>
        <dbReference type="ARBA" id="ARBA00022692"/>
    </source>
</evidence>
<keyword evidence="5" id="KW-0679">Respiratory chain</keyword>
<feature type="transmembrane region" description="Helical" evidence="16">
    <location>
        <begin position="82"/>
        <end position="110"/>
    </location>
</feature>
<accession>I1T2I5</accession>
<feature type="transmembrane region" description="Helical" evidence="16">
    <location>
        <begin position="531"/>
        <end position="552"/>
    </location>
</feature>
<dbReference type="PANTHER" id="PTHR42829">
    <property type="entry name" value="NADH-UBIQUINONE OXIDOREDUCTASE CHAIN 5"/>
    <property type="match status" value="1"/>
</dbReference>
<keyword evidence="14 16" id="KW-0472">Membrane</keyword>
<evidence type="ECO:0000256" key="15">
    <source>
        <dbReference type="ARBA" id="ARBA00049551"/>
    </source>
</evidence>
<keyword evidence="7" id="KW-0999">Mitochondrion inner membrane</keyword>
<dbReference type="InterPro" id="IPR001516">
    <property type="entry name" value="Proton_antipo_N"/>
</dbReference>
<dbReference type="NCBIfam" id="TIGR01974">
    <property type="entry name" value="NDH_I_L"/>
    <property type="match status" value="1"/>
</dbReference>
<keyword evidence="10 16" id="KW-1133">Transmembrane helix</keyword>
<dbReference type="InterPro" id="IPR018393">
    <property type="entry name" value="NADHpl_OxRdtase_5_subgr"/>
</dbReference>
<evidence type="ECO:0000256" key="7">
    <source>
        <dbReference type="ARBA" id="ARBA00022792"/>
    </source>
</evidence>
<dbReference type="GeneID" id="12850712"/>
<name>I1T2I5_MOOCU</name>
<dbReference type="Pfam" id="PF00662">
    <property type="entry name" value="Proton_antipo_N"/>
    <property type="match status" value="1"/>
</dbReference>
<evidence type="ECO:0000256" key="11">
    <source>
        <dbReference type="ARBA" id="ARBA00023027"/>
    </source>
</evidence>
<evidence type="ECO:0000256" key="12">
    <source>
        <dbReference type="ARBA" id="ARBA00023075"/>
    </source>
</evidence>
<evidence type="ECO:0000259" key="18">
    <source>
        <dbReference type="Pfam" id="PF00662"/>
    </source>
</evidence>
<feature type="transmembrane region" description="Helical" evidence="16">
    <location>
        <begin position="602"/>
        <end position="622"/>
    </location>
</feature>
<feature type="transmembrane region" description="Helical" evidence="16">
    <location>
        <begin position="458"/>
        <end position="480"/>
    </location>
</feature>
<keyword evidence="6 16" id="KW-0812">Transmembrane</keyword>
<feature type="domain" description="NADH-Ubiquinone oxidoreductase (complex I) chain 5 N-terminal" evidence="18">
    <location>
        <begin position="74"/>
        <end position="124"/>
    </location>
</feature>
<reference evidence="20" key="1">
    <citation type="submission" date="2013-01" db="EMBL/GenBank/DDBJ databases">
        <title>Systematic placement and phylogenetic interrelationships of mugilid fishes (Teleostei: Mugiliformes) based on mitochondrial genomes.</title>
        <authorList>
            <person name="Xia R."/>
            <person name="Durand J.-D."/>
            <person name="Fu C."/>
        </authorList>
    </citation>
    <scope>NUCLEOTIDE SEQUENCE</scope>
</reference>
<feature type="transmembrane region" description="Helical" evidence="16">
    <location>
        <begin position="375"/>
        <end position="398"/>
    </location>
</feature>
<dbReference type="AlphaFoldDB" id="I1T2I5"/>
<evidence type="ECO:0000256" key="10">
    <source>
        <dbReference type="ARBA" id="ARBA00022989"/>
    </source>
</evidence>
<protein>
    <recommendedName>
        <fullName evidence="3 16">NADH-ubiquinone oxidoreductase chain 5</fullName>
        <ecNumber evidence="2 16">7.1.1.2</ecNumber>
    </recommendedName>
</protein>
<evidence type="ECO:0000256" key="14">
    <source>
        <dbReference type="ARBA" id="ARBA00023136"/>
    </source>
</evidence>
<dbReference type="GO" id="GO:0003954">
    <property type="term" value="F:NADH dehydrogenase activity"/>
    <property type="evidence" value="ECO:0007669"/>
    <property type="project" value="TreeGrafter"/>
</dbReference>
<keyword evidence="9" id="KW-0249">Electron transport</keyword>
<dbReference type="Pfam" id="PF06455">
    <property type="entry name" value="NADH5_C"/>
    <property type="match status" value="1"/>
</dbReference>
<comment type="subcellular location">
    <subcellularLocation>
        <location evidence="1">Mitochondrion inner membrane</location>
        <topology evidence="1">Multi-pass membrane protein</topology>
    </subcellularLocation>
</comment>
<comment type="similarity">
    <text evidence="16">Belongs to the complex I subunit 5 family.</text>
</comment>
<dbReference type="InterPro" id="IPR003945">
    <property type="entry name" value="NU5C-like"/>
</dbReference>
<feature type="transmembrane region" description="Helical" evidence="16">
    <location>
        <begin position="492"/>
        <end position="511"/>
    </location>
</feature>
<keyword evidence="13 16" id="KW-0496">Mitochondrion</keyword>
<geneLocation type="mitochondrion" evidence="20"/>
<feature type="transmembrane region" description="Helical" evidence="16">
    <location>
        <begin position="308"/>
        <end position="326"/>
    </location>
</feature>
<sequence length="623" mass="68529">MLNISVSVMSASFLAMLLVLTTPFITLLNPLSPYPEPLKVKPIMAVSLAFFYSLIPLLIHLANGTEVTSYHWDWLPTFPFDMALSFTIDVYTIFFSPVALFVSLMIFIFTSWYMKNDPHLELFFKYMTLFLLSMLILASANNLFQLFIGWEGVGIMSFLLISWWHGRQNANAAALQALMYNRLGDIGFLVALAWFALTLGTLDMQQILSLVKKFDTTIPSVALLFAACAKSAQFGFHHWLPSAMEGPTPVSSLLHSSTMVVAGVFMLIRMSPMIAQQQAVLSACLLLGASTTLLGATCALTQFDMKKIVAYSTTSQLGLMMVAIGLGQPHLAFLHICTHAFFKAMLFICSGTIIHYLNDEQDIRKMGGLQNLAPVTSSCMVIGSLALTGTPFLAGFFSKDAIIESLSASCVNACAFVLIIIATSFTAAYSIRLIYYVLLGHPRFSPRPSLDESNPAVLVPLIALAVGSIIVGMLITCNVIPTKTPVLTLPPALKLVGLIASIFGFIMAYDITRLTHLYPEESFSPKHTLPALVPLIFSSLLGFIPSIFHRLLPLISLLLGRSIASQIIDYILSKKIGPKLLSKLNKMMATHTNDLQRGLIKIYLTFFLMTLIIAPILISHYYT</sequence>
<feature type="domain" description="NADH dehydrogenase subunit 5 C-terminal" evidence="19">
    <location>
        <begin position="429"/>
        <end position="617"/>
    </location>
</feature>
<feature type="transmembrane region" description="Helical" evidence="16">
    <location>
        <begin position="122"/>
        <end position="140"/>
    </location>
</feature>
<keyword evidence="8" id="KW-1278">Translocase</keyword>
<comment type="function">
    <text evidence="16">Core subunit of the mitochondrial membrane respiratory chain NADH dehydrogenase (Complex I) which catalyzes electron transfer from NADH through the respiratory chain, using ubiquinone as an electron acceptor. Essential for the catalytic activity and assembly of complex I.</text>
</comment>
<evidence type="ECO:0000256" key="5">
    <source>
        <dbReference type="ARBA" id="ARBA00022660"/>
    </source>
</evidence>
<feature type="transmembrane region" description="Helical" evidence="16">
    <location>
        <begin position="43"/>
        <end position="62"/>
    </location>
</feature>
<keyword evidence="11 16" id="KW-0520">NAD</keyword>
<evidence type="ECO:0000256" key="8">
    <source>
        <dbReference type="ARBA" id="ARBA00022967"/>
    </source>
</evidence>
<dbReference type="InterPro" id="IPR001750">
    <property type="entry name" value="ND/Mrp_TM"/>
</dbReference>
<dbReference type="GO" id="GO:0005743">
    <property type="term" value="C:mitochondrial inner membrane"/>
    <property type="evidence" value="ECO:0007669"/>
    <property type="project" value="UniProtKB-SubCell"/>
</dbReference>
<feature type="transmembrane region" description="Helical" evidence="16">
    <location>
        <begin position="280"/>
        <end position="302"/>
    </location>
</feature>
<dbReference type="PANTHER" id="PTHR42829:SF2">
    <property type="entry name" value="NADH-UBIQUINONE OXIDOREDUCTASE CHAIN 5"/>
    <property type="match status" value="1"/>
</dbReference>
<feature type="domain" description="NADH:quinone oxidoreductase/Mrp antiporter transmembrane" evidence="17">
    <location>
        <begin position="140"/>
        <end position="423"/>
    </location>
</feature>
<evidence type="ECO:0000259" key="17">
    <source>
        <dbReference type="Pfam" id="PF00361"/>
    </source>
</evidence>
<feature type="transmembrane region" description="Helical" evidence="16">
    <location>
        <begin position="410"/>
        <end position="438"/>
    </location>
</feature>
<evidence type="ECO:0000256" key="1">
    <source>
        <dbReference type="ARBA" id="ARBA00004448"/>
    </source>
</evidence>
<evidence type="ECO:0000259" key="19">
    <source>
        <dbReference type="Pfam" id="PF06455"/>
    </source>
</evidence>
<feature type="transmembrane region" description="Helical" evidence="16">
    <location>
        <begin position="6"/>
        <end position="31"/>
    </location>
</feature>
<dbReference type="Pfam" id="PF00361">
    <property type="entry name" value="Proton_antipo_M"/>
    <property type="match status" value="1"/>
</dbReference>
<evidence type="ECO:0000256" key="13">
    <source>
        <dbReference type="ARBA" id="ARBA00023128"/>
    </source>
</evidence>
<evidence type="ECO:0000256" key="16">
    <source>
        <dbReference type="RuleBase" id="RU003404"/>
    </source>
</evidence>
<feature type="transmembrane region" description="Helical" evidence="16">
    <location>
        <begin position="146"/>
        <end position="165"/>
    </location>
</feature>
<dbReference type="RefSeq" id="YP_006303660.2">
    <property type="nucleotide sequence ID" value="NC_017902.2"/>
</dbReference>
<organism evidence="20">
    <name type="scientific">Moolgarda cunnesius</name>
    <name type="common">Longarm mullet</name>
    <name type="synonym">Valamugil cunnesius</name>
    <dbReference type="NCBI Taxonomy" id="1111463"/>
    <lineage>
        <taxon>Eukaryota</taxon>
        <taxon>Metazoa</taxon>
        <taxon>Chordata</taxon>
        <taxon>Craniata</taxon>
        <taxon>Vertebrata</taxon>
        <taxon>Euteleostomi</taxon>
        <taxon>Actinopterygii</taxon>
        <taxon>Neopterygii</taxon>
        <taxon>Teleostei</taxon>
        <taxon>Neoteleostei</taxon>
        <taxon>Acanthomorphata</taxon>
        <taxon>Ovalentaria</taxon>
        <taxon>Mugilomorphae</taxon>
        <taxon>Mugilidae</taxon>
        <taxon>Moolgarda</taxon>
    </lineage>
</organism>
<gene>
    <name evidence="20" type="primary">ND5</name>
</gene>
<keyword evidence="12 16" id="KW-0830">Ubiquinone</keyword>
<dbReference type="InterPro" id="IPR010934">
    <property type="entry name" value="NADH_DH_su5_C"/>
</dbReference>
<proteinExistence type="inferred from homology"/>
<dbReference type="GO" id="GO:0042773">
    <property type="term" value="P:ATP synthesis coupled electron transport"/>
    <property type="evidence" value="ECO:0007669"/>
    <property type="project" value="InterPro"/>
</dbReference>
<dbReference type="GO" id="GO:0008137">
    <property type="term" value="F:NADH dehydrogenase (ubiquinone) activity"/>
    <property type="evidence" value="ECO:0007669"/>
    <property type="project" value="UniProtKB-EC"/>
</dbReference>
<keyword evidence="4 16" id="KW-0813">Transport</keyword>
<feature type="transmembrane region" description="Helical" evidence="16">
    <location>
        <begin position="333"/>
        <end position="355"/>
    </location>
</feature>
<evidence type="ECO:0000256" key="9">
    <source>
        <dbReference type="ARBA" id="ARBA00022982"/>
    </source>
</evidence>
<evidence type="ECO:0000256" key="3">
    <source>
        <dbReference type="ARBA" id="ARBA00021096"/>
    </source>
</evidence>
<dbReference type="EMBL" id="JF911717">
    <property type="protein sequence ID" value="AEK53207.2"/>
    <property type="molecule type" value="Genomic_DNA"/>
</dbReference>
<evidence type="ECO:0000313" key="20">
    <source>
        <dbReference type="EMBL" id="AEK53207.2"/>
    </source>
</evidence>
<dbReference type="GO" id="GO:0015990">
    <property type="term" value="P:electron transport coupled proton transport"/>
    <property type="evidence" value="ECO:0007669"/>
    <property type="project" value="TreeGrafter"/>
</dbReference>
<dbReference type="EC" id="7.1.1.2" evidence="2 16"/>
<comment type="catalytic activity">
    <reaction evidence="15 16">
        <text>a ubiquinone + NADH + 5 H(+)(in) = a ubiquinol + NAD(+) + 4 H(+)(out)</text>
        <dbReference type="Rhea" id="RHEA:29091"/>
        <dbReference type="Rhea" id="RHEA-COMP:9565"/>
        <dbReference type="Rhea" id="RHEA-COMP:9566"/>
        <dbReference type="ChEBI" id="CHEBI:15378"/>
        <dbReference type="ChEBI" id="CHEBI:16389"/>
        <dbReference type="ChEBI" id="CHEBI:17976"/>
        <dbReference type="ChEBI" id="CHEBI:57540"/>
        <dbReference type="ChEBI" id="CHEBI:57945"/>
        <dbReference type="EC" id="7.1.1.2"/>
    </reaction>
</comment>
<dbReference type="PRINTS" id="PR01434">
    <property type="entry name" value="NADHDHGNASE5"/>
</dbReference>
<dbReference type="CTD" id="4540"/>
<feature type="transmembrane region" description="Helical" evidence="16">
    <location>
        <begin position="186"/>
        <end position="202"/>
    </location>
</feature>
<evidence type="ECO:0000256" key="4">
    <source>
        <dbReference type="ARBA" id="ARBA00022448"/>
    </source>
</evidence>
<evidence type="ECO:0000256" key="2">
    <source>
        <dbReference type="ARBA" id="ARBA00012944"/>
    </source>
</evidence>